<reference evidence="2 3" key="1">
    <citation type="journal article" date="2018" name="Sci. Rep.">
        <title>Comparative analysis of the Pocillopora damicornis genome highlights role of immune system in coral evolution.</title>
        <authorList>
            <person name="Cunning R."/>
            <person name="Bay R.A."/>
            <person name="Gillette P."/>
            <person name="Baker A.C."/>
            <person name="Traylor-Knowles N."/>
        </authorList>
    </citation>
    <scope>NUCLEOTIDE SEQUENCE [LARGE SCALE GENOMIC DNA]</scope>
    <source>
        <strain evidence="2">RSMAS</strain>
        <tissue evidence="2">Whole animal</tissue>
    </source>
</reference>
<evidence type="ECO:0000313" key="2">
    <source>
        <dbReference type="EMBL" id="RMX44648.1"/>
    </source>
</evidence>
<comment type="caution">
    <text evidence="2">The sequence shown here is derived from an EMBL/GenBank/DDBJ whole genome shotgun (WGS) entry which is preliminary data.</text>
</comment>
<proteinExistence type="predicted"/>
<feature type="region of interest" description="Disordered" evidence="1">
    <location>
        <begin position="1"/>
        <end position="20"/>
    </location>
</feature>
<sequence length="71" mass="8009">MEDRIQVQHPLHSPTPPPTMLYGEHELEEEPCLEQEQERVLPVEVALLIIYLVAALVVDTNAEGDSCRMGQ</sequence>
<keyword evidence="3" id="KW-1185">Reference proteome</keyword>
<evidence type="ECO:0000313" key="3">
    <source>
        <dbReference type="Proteomes" id="UP000275408"/>
    </source>
</evidence>
<protein>
    <submittedName>
        <fullName evidence="2">Uncharacterized protein</fullName>
    </submittedName>
</protein>
<dbReference type="EMBL" id="RCHS01002970">
    <property type="protein sequence ID" value="RMX44648.1"/>
    <property type="molecule type" value="Genomic_DNA"/>
</dbReference>
<evidence type="ECO:0000256" key="1">
    <source>
        <dbReference type="SAM" id="MobiDB-lite"/>
    </source>
</evidence>
<gene>
    <name evidence="2" type="ORF">pdam_00002753</name>
</gene>
<name>A0A3M6TTM4_POCDA</name>
<dbReference type="AlphaFoldDB" id="A0A3M6TTM4"/>
<accession>A0A3M6TTM4</accession>
<organism evidence="2 3">
    <name type="scientific">Pocillopora damicornis</name>
    <name type="common">Cauliflower coral</name>
    <name type="synonym">Millepora damicornis</name>
    <dbReference type="NCBI Taxonomy" id="46731"/>
    <lineage>
        <taxon>Eukaryota</taxon>
        <taxon>Metazoa</taxon>
        <taxon>Cnidaria</taxon>
        <taxon>Anthozoa</taxon>
        <taxon>Hexacorallia</taxon>
        <taxon>Scleractinia</taxon>
        <taxon>Astrocoeniina</taxon>
        <taxon>Pocilloporidae</taxon>
        <taxon>Pocillopora</taxon>
    </lineage>
</organism>
<dbReference type="Proteomes" id="UP000275408">
    <property type="component" value="Unassembled WGS sequence"/>
</dbReference>